<sequence length="137" mass="15233">MNHHTHFQQTQHFPYSYKKKIDAFVSADNIVSSYTGVFPVEKLGKEPYYLAVAKGHKNLLNELNMSLSVIDGQDGLFLNELKNKYSSDTGVGMNETTVTIILPFTIANAQKNSSAYGNGNADHLNNDEFTSLLLECV</sequence>
<organism evidence="1 2">
    <name type="scientific">Anaerobutyricum hallii</name>
    <dbReference type="NCBI Taxonomy" id="39488"/>
    <lineage>
        <taxon>Bacteria</taxon>
        <taxon>Bacillati</taxon>
        <taxon>Bacillota</taxon>
        <taxon>Clostridia</taxon>
        <taxon>Lachnospirales</taxon>
        <taxon>Lachnospiraceae</taxon>
        <taxon>Anaerobutyricum</taxon>
    </lineage>
</organism>
<reference evidence="1 2" key="1">
    <citation type="submission" date="2015-09" db="EMBL/GenBank/DDBJ databases">
        <authorList>
            <consortium name="Pathogen Informatics"/>
        </authorList>
    </citation>
    <scope>NUCLEOTIDE SEQUENCE [LARGE SCALE GENOMIC DNA]</scope>
    <source>
        <strain evidence="1 2">2789STDY5834966</strain>
    </source>
</reference>
<name>A0A173UNQ9_9FIRM</name>
<proteinExistence type="predicted"/>
<dbReference type="Proteomes" id="UP000095390">
    <property type="component" value="Unassembled WGS sequence"/>
</dbReference>
<evidence type="ECO:0000313" key="1">
    <source>
        <dbReference type="EMBL" id="CUN15976.1"/>
    </source>
</evidence>
<dbReference type="OrthoDB" id="9810305at2"/>
<dbReference type="EMBL" id="CYYC01000040">
    <property type="protein sequence ID" value="CUN15976.1"/>
    <property type="molecule type" value="Genomic_DNA"/>
</dbReference>
<protein>
    <submittedName>
        <fullName evidence="1">Uncharacterized protein</fullName>
    </submittedName>
</protein>
<gene>
    <name evidence="1" type="ORF">ERS852578_02555</name>
</gene>
<accession>A0A173UNQ9</accession>
<evidence type="ECO:0000313" key="2">
    <source>
        <dbReference type="Proteomes" id="UP000095390"/>
    </source>
</evidence>
<dbReference type="AlphaFoldDB" id="A0A173UNQ9"/>
<dbReference type="RefSeq" id="WP_055183231.1">
    <property type="nucleotide sequence ID" value="NZ_CATVRT010000057.1"/>
</dbReference>